<keyword evidence="1" id="KW-0479">Metal-binding</keyword>
<evidence type="ECO:0000313" key="5">
    <source>
        <dbReference type="Proteomes" id="UP000070544"/>
    </source>
</evidence>
<keyword evidence="1" id="KW-0862">Zinc</keyword>
<name>A0A139AFY1_GONPJ</name>
<keyword evidence="5" id="KW-1185">Reference proteome</keyword>
<feature type="region of interest" description="Disordered" evidence="2">
    <location>
        <begin position="92"/>
        <end position="111"/>
    </location>
</feature>
<dbReference type="EMBL" id="KQ965761">
    <property type="protein sequence ID" value="KXS15609.1"/>
    <property type="molecule type" value="Genomic_DNA"/>
</dbReference>
<reference evidence="4 5" key="1">
    <citation type="journal article" date="2015" name="Genome Biol. Evol.">
        <title>Phylogenomic analyses indicate that early fungi evolved digesting cell walls of algal ancestors of land plants.</title>
        <authorList>
            <person name="Chang Y."/>
            <person name="Wang S."/>
            <person name="Sekimoto S."/>
            <person name="Aerts A.L."/>
            <person name="Choi C."/>
            <person name="Clum A."/>
            <person name="LaButti K.M."/>
            <person name="Lindquist E.A."/>
            <person name="Yee Ngan C."/>
            <person name="Ohm R.A."/>
            <person name="Salamov A.A."/>
            <person name="Grigoriev I.V."/>
            <person name="Spatafora J.W."/>
            <person name="Berbee M.L."/>
        </authorList>
    </citation>
    <scope>NUCLEOTIDE SEQUENCE [LARGE SCALE GENOMIC DNA]</scope>
    <source>
        <strain evidence="4 5">JEL478</strain>
    </source>
</reference>
<feature type="compositionally biased region" description="Pro residues" evidence="2">
    <location>
        <begin position="215"/>
        <end position="229"/>
    </location>
</feature>
<evidence type="ECO:0000313" key="4">
    <source>
        <dbReference type="EMBL" id="KXS15609.1"/>
    </source>
</evidence>
<feature type="region of interest" description="Disordered" evidence="2">
    <location>
        <begin position="183"/>
        <end position="229"/>
    </location>
</feature>
<dbReference type="InterPro" id="IPR013087">
    <property type="entry name" value="Znf_C2H2_type"/>
</dbReference>
<sequence length="229" mass="25176">MEQAIASEKAFQCPRCKNTFTRKDVMIRHTTRKVCKSPPSPSLQQTVPQLPALPELLRSSSPIGAFPAKLLSGSSPQPLHRPTGQTENFAKTKFPFEGPNSVPTVNTPLERDTRLSHPYLSAASPPYRPSTPQGASTSIRPQPLQDPALPNIPPLSHLPDRELTTATNVTWRHLSPILREEFVPQFGHRSVSGAPSTPPTPEYRSIPAPSFLEPPLQPPTPPRPRFPFG</sequence>
<gene>
    <name evidence="4" type="ORF">M427DRAFT_56683</name>
</gene>
<keyword evidence="1" id="KW-0863">Zinc-finger</keyword>
<evidence type="ECO:0000259" key="3">
    <source>
        <dbReference type="PROSITE" id="PS50157"/>
    </source>
</evidence>
<feature type="compositionally biased region" description="Polar residues" evidence="2">
    <location>
        <begin position="130"/>
        <end position="140"/>
    </location>
</feature>
<proteinExistence type="predicted"/>
<dbReference type="PROSITE" id="PS50157">
    <property type="entry name" value="ZINC_FINGER_C2H2_2"/>
    <property type="match status" value="1"/>
</dbReference>
<dbReference type="GO" id="GO:0008270">
    <property type="term" value="F:zinc ion binding"/>
    <property type="evidence" value="ECO:0007669"/>
    <property type="project" value="UniProtKB-KW"/>
</dbReference>
<dbReference type="Proteomes" id="UP000070544">
    <property type="component" value="Unassembled WGS sequence"/>
</dbReference>
<protein>
    <recommendedName>
        <fullName evidence="3">C2H2-type domain-containing protein</fullName>
    </recommendedName>
</protein>
<feature type="region of interest" description="Disordered" evidence="2">
    <location>
        <begin position="117"/>
        <end position="161"/>
    </location>
</feature>
<dbReference type="AlphaFoldDB" id="A0A139AFY1"/>
<organism evidence="4 5">
    <name type="scientific">Gonapodya prolifera (strain JEL478)</name>
    <name type="common">Monoblepharis prolifera</name>
    <dbReference type="NCBI Taxonomy" id="1344416"/>
    <lineage>
        <taxon>Eukaryota</taxon>
        <taxon>Fungi</taxon>
        <taxon>Fungi incertae sedis</taxon>
        <taxon>Chytridiomycota</taxon>
        <taxon>Chytridiomycota incertae sedis</taxon>
        <taxon>Monoblepharidomycetes</taxon>
        <taxon>Monoblepharidales</taxon>
        <taxon>Gonapodyaceae</taxon>
        <taxon>Gonapodya</taxon>
    </lineage>
</organism>
<evidence type="ECO:0000256" key="1">
    <source>
        <dbReference type="PROSITE-ProRule" id="PRU00042"/>
    </source>
</evidence>
<feature type="domain" description="C2H2-type" evidence="3">
    <location>
        <begin position="11"/>
        <end position="38"/>
    </location>
</feature>
<evidence type="ECO:0000256" key="2">
    <source>
        <dbReference type="SAM" id="MobiDB-lite"/>
    </source>
</evidence>
<accession>A0A139AFY1</accession>